<accession>A0A1V1P6B8</accession>
<name>A0A1V1P6B8_9BACT</name>
<gene>
    <name evidence="2" type="ORF">OMM_08885</name>
</gene>
<feature type="coiled-coil region" evidence="1">
    <location>
        <begin position="44"/>
        <end position="98"/>
    </location>
</feature>
<evidence type="ECO:0000313" key="2">
    <source>
        <dbReference type="EMBL" id="ETR70338.1"/>
    </source>
</evidence>
<comment type="caution">
    <text evidence="2">The sequence shown here is derived from an EMBL/GenBank/DDBJ whole genome shotgun (WGS) entry which is preliminary data.</text>
</comment>
<dbReference type="InterPro" id="IPR021803">
    <property type="entry name" value="DUF3373"/>
</dbReference>
<sequence length="571" mass="66306">MLMINWRFAMQDPLKIICLGIITLFVAMSLSVSANEKYVTPEEIMPILDEIDRLEKRLDELDQQQETDKLPEDSQRLLKYLKQDMDELTEVLERVETKSIVDRLEIGSEIRTRIDWYSFRGHDNIPFTNYPLGNNLHERVHMQPSNRFRLNLRAQISDNLKFTSRLTMQRHWSDDDFPVYPDVNFLNATRVPGNTHLKVERAYVDYFFEPHEMFPLALTFGRLPSTDGLPTDLRDNTPRKSTYPAIAYNVESDGIGLSLDLEPMTNMPKTAARLVFSLRYDDHEQYFLGTQLSDKQGVYRIDEEAMDPVYFIVFQLESQIPDNFGGCIAMLNFLYLPQCPKPDFRYDKNLAAFYADDRLLFTQGNDSLGYLYKYTFFIESKEFFGFNFDWFAGLSYLKTHATSAVQFMLDPGKLGLPYTPVLAREAYNRFASLSPNHAAQLKELQNAPTPIGLFNNDGISDHDAHCIHIGGRFDVPLPIRYPPKLGIEYNHGSQYWANFGEASEDPLHKLATRGEAWDLYLLQPVSRYFMLRFGHTVTRNDYDQNLSFYYGEPLAIDHQITNTYFLMDAKF</sequence>
<keyword evidence="1" id="KW-0175">Coiled coil</keyword>
<dbReference type="Proteomes" id="UP000189670">
    <property type="component" value="Unassembled WGS sequence"/>
</dbReference>
<dbReference type="Pfam" id="PF11853">
    <property type="entry name" value="DUF3373"/>
    <property type="match status" value="1"/>
</dbReference>
<evidence type="ECO:0000256" key="1">
    <source>
        <dbReference type="SAM" id="Coils"/>
    </source>
</evidence>
<dbReference type="AlphaFoldDB" id="A0A1V1P6B8"/>
<protein>
    <submittedName>
        <fullName evidence="2">Uncharacterized protein</fullName>
    </submittedName>
</protein>
<organism evidence="2 3">
    <name type="scientific">Candidatus Magnetoglobus multicellularis str. Araruama</name>
    <dbReference type="NCBI Taxonomy" id="890399"/>
    <lineage>
        <taxon>Bacteria</taxon>
        <taxon>Pseudomonadati</taxon>
        <taxon>Thermodesulfobacteriota</taxon>
        <taxon>Desulfobacteria</taxon>
        <taxon>Desulfobacterales</taxon>
        <taxon>Desulfobacteraceae</taxon>
        <taxon>Candidatus Magnetoglobus</taxon>
    </lineage>
</organism>
<evidence type="ECO:0000313" key="3">
    <source>
        <dbReference type="Proteomes" id="UP000189670"/>
    </source>
</evidence>
<dbReference type="EMBL" id="ATBP01000441">
    <property type="protein sequence ID" value="ETR70338.1"/>
    <property type="molecule type" value="Genomic_DNA"/>
</dbReference>
<proteinExistence type="predicted"/>
<reference evidence="3" key="1">
    <citation type="submission" date="2012-11" db="EMBL/GenBank/DDBJ databases">
        <authorList>
            <person name="Lucero-Rivera Y.E."/>
            <person name="Tovar-Ramirez D."/>
        </authorList>
    </citation>
    <scope>NUCLEOTIDE SEQUENCE [LARGE SCALE GENOMIC DNA]</scope>
    <source>
        <strain evidence="3">Araruama</strain>
    </source>
</reference>